<feature type="region of interest" description="Disordered" evidence="1">
    <location>
        <begin position="166"/>
        <end position="212"/>
    </location>
</feature>
<protein>
    <recommendedName>
        <fullName evidence="3">Glutaredoxin domain-containing protein</fullName>
    </recommendedName>
</protein>
<dbReference type="EMBL" id="MN738741">
    <property type="protein sequence ID" value="QHT36374.1"/>
    <property type="molecule type" value="Genomic_DNA"/>
</dbReference>
<evidence type="ECO:0000256" key="1">
    <source>
        <dbReference type="SAM" id="MobiDB-lite"/>
    </source>
</evidence>
<proteinExistence type="predicted"/>
<sequence>MTSQIYISKRCGHSIRLLKELKERPDIQGKIKIISIDEEPFPNYIKNVPTMVNGNTLYNAGEIFNMLEESKKVLQQQQQQQQQQQPQQQQPQQPQPQQLQPQHQLQQQQPDRGMKPKEEAPNMGCPVGDSGEKVCNVDGFCMDSSCLAFSQLDGSDDLLGNDGGGQFAPIDFKDDSSRGVEQNSTKKTSQMDSDYERMMKERGEITQGPKRM</sequence>
<feature type="compositionally biased region" description="Polar residues" evidence="1">
    <location>
        <begin position="179"/>
        <end position="192"/>
    </location>
</feature>
<evidence type="ECO:0000313" key="2">
    <source>
        <dbReference type="EMBL" id="QHT36374.1"/>
    </source>
</evidence>
<evidence type="ECO:0008006" key="3">
    <source>
        <dbReference type="Google" id="ProtNLM"/>
    </source>
</evidence>
<feature type="region of interest" description="Disordered" evidence="1">
    <location>
        <begin position="75"/>
        <end position="128"/>
    </location>
</feature>
<feature type="compositionally biased region" description="Basic and acidic residues" evidence="1">
    <location>
        <begin position="194"/>
        <end position="204"/>
    </location>
</feature>
<dbReference type="AlphaFoldDB" id="A0A6C0F5B6"/>
<reference evidence="2" key="1">
    <citation type="journal article" date="2020" name="Nature">
        <title>Giant virus diversity and host interactions through global metagenomics.</title>
        <authorList>
            <person name="Schulz F."/>
            <person name="Roux S."/>
            <person name="Paez-Espino D."/>
            <person name="Jungbluth S."/>
            <person name="Walsh D.A."/>
            <person name="Denef V.J."/>
            <person name="McMahon K.D."/>
            <person name="Konstantinidis K.T."/>
            <person name="Eloe-Fadrosh E.A."/>
            <person name="Kyrpides N.C."/>
            <person name="Woyke T."/>
        </authorList>
    </citation>
    <scope>NUCLEOTIDE SEQUENCE</scope>
    <source>
        <strain evidence="2">GVMAG-S-ERX555931-87</strain>
    </source>
</reference>
<name>A0A6C0F5B6_9ZZZZ</name>
<accession>A0A6C0F5B6</accession>
<organism evidence="2">
    <name type="scientific">viral metagenome</name>
    <dbReference type="NCBI Taxonomy" id="1070528"/>
    <lineage>
        <taxon>unclassified sequences</taxon>
        <taxon>metagenomes</taxon>
        <taxon>organismal metagenomes</taxon>
    </lineage>
</organism>
<feature type="compositionally biased region" description="Low complexity" evidence="1">
    <location>
        <begin position="75"/>
        <end position="110"/>
    </location>
</feature>
<dbReference type="SUPFAM" id="SSF81995">
    <property type="entry name" value="beta-sandwich domain of Sec23/24"/>
    <property type="match status" value="1"/>
</dbReference>